<organism evidence="1 2">
    <name type="scientific">Enterobacter agglomerans</name>
    <name type="common">Erwinia herbicola</name>
    <name type="synonym">Pantoea agglomerans</name>
    <dbReference type="NCBI Taxonomy" id="549"/>
    <lineage>
        <taxon>Bacteria</taxon>
        <taxon>Pseudomonadati</taxon>
        <taxon>Pseudomonadota</taxon>
        <taxon>Gammaproteobacteria</taxon>
        <taxon>Enterobacterales</taxon>
        <taxon>Erwiniaceae</taxon>
        <taxon>Pantoea</taxon>
        <taxon>Pantoea agglomerans group</taxon>
    </lineage>
</organism>
<dbReference type="EMBL" id="UGSO01000003">
    <property type="protein sequence ID" value="SUE07348.1"/>
    <property type="molecule type" value="Genomic_DNA"/>
</dbReference>
<evidence type="ECO:0000313" key="2">
    <source>
        <dbReference type="Proteomes" id="UP000254640"/>
    </source>
</evidence>
<gene>
    <name evidence="1" type="ORF">NCTC9381_06118</name>
</gene>
<protein>
    <submittedName>
        <fullName evidence="1">Uncharacterized protein</fullName>
    </submittedName>
</protein>
<evidence type="ECO:0000313" key="1">
    <source>
        <dbReference type="EMBL" id="SUE07348.1"/>
    </source>
</evidence>
<proteinExistence type="predicted"/>
<dbReference type="AlphaFoldDB" id="A0A379LUV6"/>
<accession>A0A379LUV6</accession>
<reference evidence="1 2" key="1">
    <citation type="submission" date="2018-06" db="EMBL/GenBank/DDBJ databases">
        <authorList>
            <consortium name="Pathogen Informatics"/>
            <person name="Doyle S."/>
        </authorList>
    </citation>
    <scope>NUCLEOTIDE SEQUENCE [LARGE SCALE GENOMIC DNA]</scope>
    <source>
        <strain evidence="1 2">NCTC9381</strain>
    </source>
</reference>
<name>A0A379LUV6_ENTAG</name>
<dbReference type="Proteomes" id="UP000254640">
    <property type="component" value="Unassembled WGS sequence"/>
</dbReference>
<sequence length="46" mass="5336">MAHKTLAEMKARLMQRDDFQAAYEAEARKERLQGLVSRVAQSCRIK</sequence>
<keyword evidence="2" id="KW-1185">Reference proteome</keyword>